<accession>A0A7S2WYL1</accession>
<keyword evidence="2" id="KW-0812">Transmembrane</keyword>
<dbReference type="InterPro" id="IPR039683">
    <property type="entry name" value="Lsm12-like"/>
</dbReference>
<feature type="domain" description="AD" evidence="3">
    <location>
        <begin position="117"/>
        <end position="208"/>
    </location>
</feature>
<keyword evidence="2" id="KW-1133">Transmembrane helix</keyword>
<dbReference type="AlphaFoldDB" id="A0A7S2WYL1"/>
<dbReference type="Pfam" id="PF09793">
    <property type="entry name" value="AD"/>
    <property type="match status" value="1"/>
</dbReference>
<feature type="region of interest" description="Disordered" evidence="1">
    <location>
        <begin position="1"/>
        <end position="22"/>
    </location>
</feature>
<dbReference type="InterPro" id="IPR019181">
    <property type="entry name" value="LSM12_ABD"/>
</dbReference>
<dbReference type="EMBL" id="HBHL01003179">
    <property type="protein sequence ID" value="CAD9713129.1"/>
    <property type="molecule type" value="Transcribed_RNA"/>
</dbReference>
<reference evidence="4" key="1">
    <citation type="submission" date="2021-01" db="EMBL/GenBank/DDBJ databases">
        <authorList>
            <person name="Corre E."/>
            <person name="Pelletier E."/>
            <person name="Niang G."/>
            <person name="Scheremetjew M."/>
            <person name="Finn R."/>
            <person name="Kale V."/>
            <person name="Holt S."/>
            <person name="Cochrane G."/>
            <person name="Meng A."/>
            <person name="Brown T."/>
            <person name="Cohen L."/>
        </authorList>
    </citation>
    <scope>NUCLEOTIDE SEQUENCE</scope>
    <source>
        <strain evidence="4">CCMP1205</strain>
    </source>
</reference>
<sequence>MLQRRKREKGMRSVCASGRESSSLSVFALVPSASSFHFNRRGRERERGDDDDDKEEEEEWSSGGLTSPCDDGPRVFLLSHWELAPEVVNCSIGVGRTGVTDCFFVRVCVCVCVYPIAAFAVAAMVALPREAKALQEAKKRADQIGVGVTREAQRIFDSVNKTLPCEWKGKDIVVIGEVTIVAPYGVENCSVVAGAEKTLQQVVKVLSS</sequence>
<feature type="compositionally biased region" description="Acidic residues" evidence="1">
    <location>
        <begin position="49"/>
        <end position="60"/>
    </location>
</feature>
<dbReference type="SMART" id="SM00995">
    <property type="entry name" value="AD"/>
    <property type="match status" value="1"/>
</dbReference>
<evidence type="ECO:0000256" key="2">
    <source>
        <dbReference type="SAM" id="Phobius"/>
    </source>
</evidence>
<keyword evidence="2" id="KW-0472">Membrane</keyword>
<name>A0A7S2WYL1_9CHLO</name>
<evidence type="ECO:0000256" key="1">
    <source>
        <dbReference type="SAM" id="MobiDB-lite"/>
    </source>
</evidence>
<dbReference type="PANTHER" id="PTHR13542">
    <property type="entry name" value="LSM12 HOMOLOG"/>
    <property type="match status" value="1"/>
</dbReference>
<feature type="region of interest" description="Disordered" evidence="1">
    <location>
        <begin position="40"/>
        <end position="67"/>
    </location>
</feature>
<gene>
    <name evidence="4" type="ORF">CPRI1469_LOCUS1978</name>
</gene>
<feature type="transmembrane region" description="Helical" evidence="2">
    <location>
        <begin position="103"/>
        <end position="127"/>
    </location>
</feature>
<dbReference type="InterPro" id="IPR047574">
    <property type="entry name" value="AD"/>
</dbReference>
<dbReference type="PROSITE" id="PS52001">
    <property type="entry name" value="AD"/>
    <property type="match status" value="1"/>
</dbReference>
<organism evidence="4">
    <name type="scientific">Chloropicon primus</name>
    <dbReference type="NCBI Taxonomy" id="1764295"/>
    <lineage>
        <taxon>Eukaryota</taxon>
        <taxon>Viridiplantae</taxon>
        <taxon>Chlorophyta</taxon>
        <taxon>Chloropicophyceae</taxon>
        <taxon>Chloropicales</taxon>
        <taxon>Chloropicaceae</taxon>
        <taxon>Chloropicon</taxon>
    </lineage>
</organism>
<evidence type="ECO:0000259" key="3">
    <source>
        <dbReference type="PROSITE" id="PS52001"/>
    </source>
</evidence>
<proteinExistence type="predicted"/>
<evidence type="ECO:0000313" key="4">
    <source>
        <dbReference type="EMBL" id="CAD9713129.1"/>
    </source>
</evidence>
<protein>
    <recommendedName>
        <fullName evidence="3">AD domain-containing protein</fullName>
    </recommendedName>
</protein>